<evidence type="ECO:0000313" key="2">
    <source>
        <dbReference type="EMBL" id="EAU48821.1"/>
    </source>
</evidence>
<keyword evidence="3" id="KW-1185">Reference proteome</keyword>
<evidence type="ECO:0000256" key="1">
    <source>
        <dbReference type="SAM" id="MobiDB-lite"/>
    </source>
</evidence>
<accession>Q0FVT1</accession>
<gene>
    <name evidence="2" type="ORF">R2601_04573</name>
</gene>
<proteinExistence type="predicted"/>
<feature type="compositionally biased region" description="Pro residues" evidence="1">
    <location>
        <begin position="19"/>
        <end position="32"/>
    </location>
</feature>
<comment type="caution">
    <text evidence="2">The sequence shown here is derived from an EMBL/GenBank/DDBJ whole genome shotgun (WGS) entry which is preliminary data.</text>
</comment>
<dbReference type="HOGENOM" id="CLU_211587_0_0_5"/>
<feature type="region of interest" description="Disordered" evidence="1">
    <location>
        <begin position="1"/>
        <end position="57"/>
    </location>
</feature>
<protein>
    <submittedName>
        <fullName evidence="2">Uncharacterized protein</fullName>
    </submittedName>
</protein>
<dbReference type="EMBL" id="AATQ01000001">
    <property type="protein sequence ID" value="EAU48821.1"/>
    <property type="molecule type" value="Genomic_DNA"/>
</dbReference>
<reference evidence="2 3" key="1">
    <citation type="journal article" date="2010" name="J. Bacteriol.">
        <title>Genome sequences of Pelagibaca bermudensis HTCC2601T and Maritimibacter alkaliphilus HTCC2654T, the type strains of two marine Roseobacter genera.</title>
        <authorList>
            <person name="Thrash J.C."/>
            <person name="Cho J.C."/>
            <person name="Ferriera S."/>
            <person name="Johnson J."/>
            <person name="Vergin K.L."/>
            <person name="Giovannoni S.J."/>
        </authorList>
    </citation>
    <scope>NUCLEOTIDE SEQUENCE [LARGE SCALE GENOMIC DNA]</scope>
    <source>
        <strain evidence="3">DSM 26914 / JCM 13377 / KCTC 12554 / HTCC2601</strain>
    </source>
</reference>
<dbReference type="AlphaFoldDB" id="Q0FVT1"/>
<name>Q0FVT1_SALBH</name>
<evidence type="ECO:0000313" key="3">
    <source>
        <dbReference type="Proteomes" id="UP000006230"/>
    </source>
</evidence>
<sequence length="57" mass="5861">MATRSAWPRPPMAATAPQPSRPMAPSPTPPTPISTEPTASPIRSATAMAAPTPPRSL</sequence>
<dbReference type="Proteomes" id="UP000006230">
    <property type="component" value="Unassembled WGS sequence"/>
</dbReference>
<organism evidence="2 3">
    <name type="scientific">Salipiger bermudensis (strain DSM 26914 / JCM 13377 / KCTC 12554 / HTCC2601)</name>
    <name type="common">Pelagibaca bermudensis</name>
    <dbReference type="NCBI Taxonomy" id="314265"/>
    <lineage>
        <taxon>Bacteria</taxon>
        <taxon>Pseudomonadati</taxon>
        <taxon>Pseudomonadota</taxon>
        <taxon>Alphaproteobacteria</taxon>
        <taxon>Rhodobacterales</taxon>
        <taxon>Roseobacteraceae</taxon>
        <taxon>Salipiger</taxon>
    </lineage>
</organism>